<keyword evidence="4 6" id="KW-1133">Transmembrane helix</keyword>
<dbReference type="KEGG" id="cser:CCO03_10785"/>
<keyword evidence="5 6" id="KW-0472">Membrane</keyword>
<accession>A0A1Y0ENX6</accession>
<keyword evidence="8" id="KW-1185">Reference proteome</keyword>
<dbReference type="RefSeq" id="WP_087280936.1">
    <property type="nucleotide sequence ID" value="NZ_CP021455.1"/>
</dbReference>
<keyword evidence="6" id="KW-1003">Cell membrane</keyword>
<name>A0A1Y0ENX6_9BURK</name>
<evidence type="ECO:0000256" key="3">
    <source>
        <dbReference type="ARBA" id="ARBA00022692"/>
    </source>
</evidence>
<evidence type="ECO:0000256" key="1">
    <source>
        <dbReference type="ARBA" id="ARBA00004370"/>
    </source>
</evidence>
<dbReference type="PROSITE" id="PS50895">
    <property type="entry name" value="SURF1"/>
    <property type="match status" value="1"/>
</dbReference>
<dbReference type="InterPro" id="IPR002994">
    <property type="entry name" value="Surf1/Shy1"/>
</dbReference>
<organism evidence="7 8">
    <name type="scientific">Comamonas serinivorans</name>
    <dbReference type="NCBI Taxonomy" id="1082851"/>
    <lineage>
        <taxon>Bacteria</taxon>
        <taxon>Pseudomonadati</taxon>
        <taxon>Pseudomonadota</taxon>
        <taxon>Betaproteobacteria</taxon>
        <taxon>Burkholderiales</taxon>
        <taxon>Comamonadaceae</taxon>
        <taxon>Comamonas</taxon>
    </lineage>
</organism>
<evidence type="ECO:0000313" key="7">
    <source>
        <dbReference type="EMBL" id="ARU05111.1"/>
    </source>
</evidence>
<evidence type="ECO:0000256" key="5">
    <source>
        <dbReference type="ARBA" id="ARBA00023136"/>
    </source>
</evidence>
<comment type="subcellular location">
    <subcellularLocation>
        <location evidence="6">Cell membrane</location>
        <topology evidence="6">Multi-pass membrane protein</topology>
    </subcellularLocation>
    <subcellularLocation>
        <location evidence="1">Membrane</location>
    </subcellularLocation>
</comment>
<sequence length="244" mass="27234">MRRFLPLAAVSLFVLFICLGNWQVQRYFWKQDLIARVDARVHAAPTAAPGPTAWPALVPQQFEYQPVQVKGQFDFDHQLQVQASSTLGAGFWVLTPLKTEAGWWLWVNRGFVPPAREMGTPMTQPSGLVTVQGLMRVTEPKGGFLRHNDAQAQRWFSRDVAAMTAARGLPGDAVAPYFIDAAANASAKPGEWPVGGLTVIRFANNHLAYIFTWYTLALMVLGASFYVWRQDRRGPAPDDFDDAR</sequence>
<evidence type="ECO:0000256" key="4">
    <source>
        <dbReference type="ARBA" id="ARBA00022989"/>
    </source>
</evidence>
<dbReference type="CDD" id="cd06662">
    <property type="entry name" value="SURF1"/>
    <property type="match status" value="1"/>
</dbReference>
<dbReference type="OrthoDB" id="9807214at2"/>
<gene>
    <name evidence="7" type="ORF">CCO03_10785</name>
</gene>
<proteinExistence type="inferred from homology"/>
<keyword evidence="3 6" id="KW-0812">Transmembrane</keyword>
<dbReference type="EMBL" id="CP021455">
    <property type="protein sequence ID" value="ARU05111.1"/>
    <property type="molecule type" value="Genomic_DNA"/>
</dbReference>
<evidence type="ECO:0000256" key="2">
    <source>
        <dbReference type="ARBA" id="ARBA00007165"/>
    </source>
</evidence>
<evidence type="ECO:0000313" key="8">
    <source>
        <dbReference type="Proteomes" id="UP000196138"/>
    </source>
</evidence>
<dbReference type="PANTHER" id="PTHR23427:SF2">
    <property type="entry name" value="SURFEIT LOCUS PROTEIN 1"/>
    <property type="match status" value="1"/>
</dbReference>
<dbReference type="GO" id="GO:0005886">
    <property type="term" value="C:plasma membrane"/>
    <property type="evidence" value="ECO:0007669"/>
    <property type="project" value="UniProtKB-SubCell"/>
</dbReference>
<dbReference type="InterPro" id="IPR045214">
    <property type="entry name" value="Surf1/Surf4"/>
</dbReference>
<evidence type="ECO:0000256" key="6">
    <source>
        <dbReference type="RuleBase" id="RU363076"/>
    </source>
</evidence>
<comment type="similarity">
    <text evidence="2 6">Belongs to the SURF1 family.</text>
</comment>
<protein>
    <recommendedName>
        <fullName evidence="6">SURF1-like protein</fullName>
    </recommendedName>
</protein>
<dbReference type="Proteomes" id="UP000196138">
    <property type="component" value="Chromosome"/>
</dbReference>
<comment type="caution">
    <text evidence="6">Lacks conserved residue(s) required for the propagation of feature annotation.</text>
</comment>
<dbReference type="PANTHER" id="PTHR23427">
    <property type="entry name" value="SURFEIT LOCUS PROTEIN"/>
    <property type="match status" value="1"/>
</dbReference>
<dbReference type="Pfam" id="PF02104">
    <property type="entry name" value="SURF1"/>
    <property type="match status" value="1"/>
</dbReference>
<dbReference type="AlphaFoldDB" id="A0A1Y0ENX6"/>
<feature type="transmembrane region" description="Helical" evidence="6">
    <location>
        <begin position="207"/>
        <end position="228"/>
    </location>
</feature>
<reference evidence="7 8" key="1">
    <citation type="submission" date="2017-05" db="EMBL/GenBank/DDBJ databases">
        <authorList>
            <person name="Song R."/>
            <person name="Chenine A.L."/>
            <person name="Ruprecht R.M."/>
        </authorList>
    </citation>
    <scope>NUCLEOTIDE SEQUENCE [LARGE SCALE GENOMIC DNA]</scope>
    <source>
        <strain evidence="7 8">DSM 26136</strain>
    </source>
</reference>